<evidence type="ECO:0000313" key="12">
    <source>
        <dbReference type="EMBL" id="RRF86576.1"/>
    </source>
</evidence>
<evidence type="ECO:0000313" key="6">
    <source>
        <dbReference type="EMBL" id="ATV53476.1"/>
    </source>
</evidence>
<dbReference type="STRING" id="28131.BWX40_04035"/>
<dbReference type="InterPro" id="IPR003736">
    <property type="entry name" value="PAAI_dom"/>
</dbReference>
<dbReference type="Proteomes" id="UP000230742">
    <property type="component" value="Chromosome 1"/>
</dbReference>
<dbReference type="RefSeq" id="WP_014709653.1">
    <property type="nucleotide sequence ID" value="NZ_AP014597.1"/>
</dbReference>
<comment type="similarity">
    <text evidence="1">Belongs to the thioesterase PaaI family.</text>
</comment>
<evidence type="ECO:0000313" key="7">
    <source>
        <dbReference type="EMBL" id="BAR96300.1"/>
    </source>
</evidence>
<evidence type="ECO:0000256" key="1">
    <source>
        <dbReference type="ARBA" id="ARBA00008324"/>
    </source>
</evidence>
<reference evidence="10 20" key="7">
    <citation type="submission" date="2017-11" db="EMBL/GenBank/DDBJ databases">
        <title>Genome sequencing of Prevotella intermedia KCOM 2833.</title>
        <authorList>
            <person name="Kook J.-K."/>
            <person name="Park S.-N."/>
            <person name="Lim Y.K."/>
        </authorList>
    </citation>
    <scope>NUCLEOTIDE SEQUENCE [LARGE SCALE GENOMIC DNA]</scope>
    <source>
        <strain evidence="10 20">KCOM 2833</strain>
    </source>
</reference>
<dbReference type="GeneID" id="34515874"/>
<keyword evidence="2 7" id="KW-0378">Hydrolase</keyword>
<evidence type="ECO:0000313" key="10">
    <source>
        <dbReference type="EMBL" id="PJI23599.1"/>
    </source>
</evidence>
<dbReference type="EMBL" id="CP024696">
    <property type="protein sequence ID" value="ATV53476.1"/>
    <property type="molecule type" value="Genomic_DNA"/>
</dbReference>
<evidence type="ECO:0000313" key="4">
    <source>
        <dbReference type="EMBL" id="ATV25871.1"/>
    </source>
</evidence>
<dbReference type="PATRIC" id="fig|28131.4.peg.2326"/>
<dbReference type="Proteomes" id="UP000283868">
    <property type="component" value="Unassembled WGS sequence"/>
</dbReference>
<evidence type="ECO:0000313" key="14">
    <source>
        <dbReference type="Proteomes" id="UP000217431"/>
    </source>
</evidence>
<dbReference type="NCBIfam" id="TIGR00369">
    <property type="entry name" value="unchar_dom_1"/>
    <property type="match status" value="1"/>
</dbReference>
<name>A0A0H5B5Q3_PREIN</name>
<evidence type="ECO:0000313" key="5">
    <source>
        <dbReference type="EMBL" id="ATV31506.1"/>
    </source>
</evidence>
<reference evidence="7 13" key="1">
    <citation type="submission" date="2015-07" db="EMBL/GenBank/DDBJ databases">
        <title>Complete genome sequence of Prevotella intermedia strain 17-2.</title>
        <authorList>
            <person name="Nambu T."/>
        </authorList>
    </citation>
    <scope>NUCLEOTIDE SEQUENCE [LARGE SCALE GENOMIC DNA]</scope>
    <source>
        <strain evidence="7 13">17-2</strain>
    </source>
</reference>
<dbReference type="EMBL" id="PENG01000001">
    <property type="protein sequence ID" value="PJI27525.1"/>
    <property type="molecule type" value="Genomic_DNA"/>
</dbReference>
<feature type="domain" description="Thioesterase" evidence="3">
    <location>
        <begin position="47"/>
        <end position="123"/>
    </location>
</feature>
<dbReference type="EMBL" id="AP014597">
    <property type="protein sequence ID" value="BAU17436.1"/>
    <property type="molecule type" value="Genomic_DNA"/>
</dbReference>
<evidence type="ECO:0000313" key="21">
    <source>
        <dbReference type="Proteomes" id="UP000283868"/>
    </source>
</evidence>
<reference evidence="11 17" key="6">
    <citation type="submission" date="2017-11" db="EMBL/GenBank/DDBJ databases">
        <title>Genome sequencing of Prevotella intermedia KCOM 2832.</title>
        <authorList>
            <person name="Kook J.-K."/>
            <person name="Park S.-N."/>
            <person name="Lim Y.K."/>
        </authorList>
    </citation>
    <scope>NUCLEOTIDE SEQUENCE [LARGE SCALE GENOMIC DNA]</scope>
    <source>
        <strain evidence="11 17">KCOM 2832</strain>
    </source>
</reference>
<reference evidence="4 16" key="8">
    <citation type="submission" date="2017-11" db="EMBL/GenBank/DDBJ databases">
        <title>Genome sequencing of Prevotella intermedia KCOM 2837.</title>
        <authorList>
            <person name="Kook J.-K."/>
            <person name="Park S.-N."/>
            <person name="Lim Y.K."/>
        </authorList>
    </citation>
    <scope>NUCLEOTIDE SEQUENCE [LARGE SCALE GENOMIC DNA]</scope>
    <source>
        <strain evidence="4 16">KCOM 2837</strain>
    </source>
</reference>
<dbReference type="InterPro" id="IPR006683">
    <property type="entry name" value="Thioestr_dom"/>
</dbReference>
<dbReference type="Proteomes" id="UP000230500">
    <property type="component" value="Unassembled WGS sequence"/>
</dbReference>
<dbReference type="GO" id="GO:0061522">
    <property type="term" value="F:1,4-dihydroxy-2-naphthoyl-CoA thioesterase activity"/>
    <property type="evidence" value="ECO:0007669"/>
    <property type="project" value="TreeGrafter"/>
</dbReference>
<dbReference type="Proteomes" id="UP000229884">
    <property type="component" value="Unassembled WGS sequence"/>
</dbReference>
<evidence type="ECO:0000313" key="20">
    <source>
        <dbReference type="Proteomes" id="UP000231201"/>
    </source>
</evidence>
<evidence type="ECO:0000259" key="3">
    <source>
        <dbReference type="Pfam" id="PF03061"/>
    </source>
</evidence>
<dbReference type="InterPro" id="IPR029069">
    <property type="entry name" value="HotDog_dom_sf"/>
</dbReference>
<evidence type="ECO:0000313" key="17">
    <source>
        <dbReference type="Proteomes" id="UP000229884"/>
    </source>
</evidence>
<reference evidence="8 14" key="2">
    <citation type="journal article" date="2016" name="DNA Res.">
        <title>The complete genome sequencing of Prevotella intermedia strain OMA14 and a subsequent fine-scale, intra-species genomic comparison reveal an unusual amplification of conjugative and mobile transposons and identify a novel Prevotella-lineage-specific repeat.</title>
        <authorList>
            <person name="Naito M."/>
            <person name="Ogura Y."/>
            <person name="Itoh T."/>
            <person name="Shoji M."/>
            <person name="Okamoto M."/>
            <person name="Hayashi T."/>
            <person name="Nakayama K."/>
        </authorList>
    </citation>
    <scope>NUCLEOTIDE SEQUENCE [LARGE SCALE GENOMIC DNA]</scope>
    <source>
        <strain evidence="8 14">OMA14</strain>
    </source>
</reference>
<evidence type="ECO:0000313" key="8">
    <source>
        <dbReference type="EMBL" id="BAU17436.1"/>
    </source>
</evidence>
<evidence type="ECO:0000313" key="9">
    <source>
        <dbReference type="EMBL" id="PIN28037.1"/>
    </source>
</evidence>
<gene>
    <name evidence="5" type="ORF">CTM46_08700</name>
    <name evidence="6" type="ORF">CTM50_10850</name>
    <name evidence="11" type="ORF">CTM58_05100</name>
    <name evidence="10" type="ORF">CTM59_12415</name>
    <name evidence="4" type="ORF">CTM62_03465</name>
    <name evidence="9" type="ORF">CUC04_00615</name>
    <name evidence="12" type="ORF">D2S45_10530</name>
    <name evidence="7" type="ORF">PI172_1572</name>
    <name evidence="8" type="ORF">PIOMA14_I_0928</name>
</gene>
<dbReference type="EMBL" id="PENH01000004">
    <property type="protein sequence ID" value="PJI23599.1"/>
    <property type="molecule type" value="Genomic_DNA"/>
</dbReference>
<reference evidence="9 18" key="5">
    <citation type="submission" date="2017-11" db="EMBL/GenBank/DDBJ databases">
        <title>Genome sequencing of Prevotella intermedia KCOM 2069.</title>
        <authorList>
            <person name="Kook J.-K."/>
            <person name="Park S.-N."/>
            <person name="Lim Y.K."/>
        </authorList>
    </citation>
    <scope>NUCLEOTIDE SEQUENCE [LARGE SCALE GENOMIC DNA]</scope>
    <source>
        <strain evidence="9 18">KCOM 2069</strain>
    </source>
</reference>
<reference evidence="6 15" key="4">
    <citation type="submission" date="2017-11" db="EMBL/GenBank/DDBJ databases">
        <title>Genome sequencing of Prevotella intermedia KCOM 2033.</title>
        <authorList>
            <person name="Kook J.-K."/>
            <person name="Park S.-N."/>
            <person name="Lim Y.K."/>
        </authorList>
    </citation>
    <scope>NUCLEOTIDE SEQUENCE [LARGE SCALE GENOMIC DNA]</scope>
    <source>
        <strain evidence="6 15">KCOM 2033</strain>
    </source>
</reference>
<dbReference type="Proteomes" id="UP000217431">
    <property type="component" value="Chromosome I"/>
</dbReference>
<reference evidence="12 21" key="9">
    <citation type="submission" date="2018-08" db="EMBL/GenBank/DDBJ databases">
        <title>Comparative analysis of Prevotella intermedia strains.</title>
        <authorList>
            <person name="Moon J.-H."/>
            <person name="Lee J.-H."/>
        </authorList>
    </citation>
    <scope>NUCLEOTIDE SEQUENCE [LARGE SCALE GENOMIC DNA]</scope>
    <source>
        <strain evidence="12 21">ATCC 15033</strain>
    </source>
</reference>
<dbReference type="AlphaFoldDB" id="A0A0H5B5Q3"/>
<dbReference type="PANTHER" id="PTHR43240">
    <property type="entry name" value="1,4-DIHYDROXY-2-NAPHTHOYL-COA THIOESTERASE 1"/>
    <property type="match status" value="1"/>
</dbReference>
<keyword evidence="21" id="KW-1185">Reference proteome</keyword>
<evidence type="ECO:0000313" key="15">
    <source>
        <dbReference type="Proteomes" id="UP000229323"/>
    </source>
</evidence>
<dbReference type="EMBL" id="AP014925">
    <property type="protein sequence ID" value="BAR96300.1"/>
    <property type="molecule type" value="Genomic_DNA"/>
</dbReference>
<evidence type="ECO:0000313" key="11">
    <source>
        <dbReference type="EMBL" id="PJI27525.1"/>
    </source>
</evidence>
<dbReference type="CDD" id="cd03443">
    <property type="entry name" value="PaaI_thioesterase"/>
    <property type="match status" value="1"/>
</dbReference>
<accession>A0A0H5B5Q3</accession>
<evidence type="ECO:0000313" key="13">
    <source>
        <dbReference type="Proteomes" id="UP000067008"/>
    </source>
</evidence>
<sequence length="140" mass="15232">MNVDKYSARLENEEGLSRTLGMRFISTPEPDTLMAKMAVDDRNKQTFGFLSGGATLALAENVAGVGSMALCDGKMALGINVSGNHVQAMPYGGTVTAYARILHQGHKLHVWHIDVKNDEGELISSVQVTNYIVHSQKKEE</sequence>
<dbReference type="Proteomes" id="UP000229630">
    <property type="component" value="Chromosome 1"/>
</dbReference>
<evidence type="ECO:0000313" key="16">
    <source>
        <dbReference type="Proteomes" id="UP000229630"/>
    </source>
</evidence>
<evidence type="ECO:0000256" key="2">
    <source>
        <dbReference type="ARBA" id="ARBA00022801"/>
    </source>
</evidence>
<organism evidence="9 18">
    <name type="scientific">Prevotella intermedia</name>
    <dbReference type="NCBI Taxonomy" id="28131"/>
    <lineage>
        <taxon>Bacteria</taxon>
        <taxon>Pseudomonadati</taxon>
        <taxon>Bacteroidota</taxon>
        <taxon>Bacteroidia</taxon>
        <taxon>Bacteroidales</taxon>
        <taxon>Prevotellaceae</taxon>
        <taxon>Prevotella</taxon>
    </lineage>
</organism>
<reference evidence="5 19" key="3">
    <citation type="submission" date="2017-11" db="EMBL/GenBank/DDBJ databases">
        <title>Genome sequencing of Prevotella intermedia KCOM 1949.</title>
        <authorList>
            <person name="Kook J.-K."/>
            <person name="Park S.-N."/>
            <person name="Lim Y.K."/>
        </authorList>
    </citation>
    <scope>NUCLEOTIDE SEQUENCE [LARGE SCALE GENOMIC DNA]</scope>
    <source>
        <strain evidence="5 19">KCOM 1949</strain>
    </source>
</reference>
<dbReference type="EMBL" id="QXEN01000022">
    <property type="protein sequence ID" value="RRF86576.1"/>
    <property type="molecule type" value="Genomic_DNA"/>
</dbReference>
<dbReference type="GO" id="GO:0005829">
    <property type="term" value="C:cytosol"/>
    <property type="evidence" value="ECO:0007669"/>
    <property type="project" value="TreeGrafter"/>
</dbReference>
<proteinExistence type="inferred from homology"/>
<dbReference type="Gene3D" id="3.10.129.10">
    <property type="entry name" value="Hotdog Thioesterase"/>
    <property type="match status" value="1"/>
</dbReference>
<dbReference type="Proteomes" id="UP000067008">
    <property type="component" value="Chromosome 2"/>
</dbReference>
<protein>
    <submittedName>
        <fullName evidence="9">Competence protein ComA</fullName>
    </submittedName>
    <submittedName>
        <fullName evidence="7">Haloacid dehalogenase-like hydrolase</fullName>
    </submittedName>
    <submittedName>
        <fullName evidence="12">PaaI family thioesterase</fullName>
    </submittedName>
</protein>
<dbReference type="Pfam" id="PF03061">
    <property type="entry name" value="4HBT"/>
    <property type="match status" value="1"/>
</dbReference>
<evidence type="ECO:0000313" key="18">
    <source>
        <dbReference type="Proteomes" id="UP000230500"/>
    </source>
</evidence>
<dbReference type="Proteomes" id="UP000231201">
    <property type="component" value="Unassembled WGS sequence"/>
</dbReference>
<dbReference type="EMBL" id="CP024727">
    <property type="protein sequence ID" value="ATV31506.1"/>
    <property type="molecule type" value="Genomic_DNA"/>
</dbReference>
<dbReference type="EMBL" id="CP024723">
    <property type="protein sequence ID" value="ATV25871.1"/>
    <property type="molecule type" value="Genomic_DNA"/>
</dbReference>
<dbReference type="SUPFAM" id="SSF54637">
    <property type="entry name" value="Thioesterase/thiol ester dehydrase-isomerase"/>
    <property type="match status" value="1"/>
</dbReference>
<dbReference type="Proteomes" id="UP000229323">
    <property type="component" value="Chromosome"/>
</dbReference>
<evidence type="ECO:0000313" key="19">
    <source>
        <dbReference type="Proteomes" id="UP000230742"/>
    </source>
</evidence>
<dbReference type="PANTHER" id="PTHR43240:SF5">
    <property type="entry name" value="1,4-DIHYDROXY-2-NAPHTHOYL-COA THIOESTERASE 1"/>
    <property type="match status" value="1"/>
</dbReference>
<dbReference type="OMA" id="TTQVWQI"/>
<dbReference type="EMBL" id="PESN01000001">
    <property type="protein sequence ID" value="PIN28037.1"/>
    <property type="molecule type" value="Genomic_DNA"/>
</dbReference>